<dbReference type="Proteomes" id="UP001147746">
    <property type="component" value="Unassembled WGS sequence"/>
</dbReference>
<name>A0A9W9PTQ2_9EURO</name>
<dbReference type="AlphaFoldDB" id="A0A9W9PTQ2"/>
<proteinExistence type="predicted"/>
<sequence>MNAWTSIKRKTLEDDHYAYCKAIKPQRCPKHQILPLKWVFTYKVDEKGYVSRYKARLCVRGDLQIQREEDTRATTLAARTLRTLLAIIAAFDLEMMQLDAVNAFLNSKLEDPVYVAYPQGYSRKNQVLRLN</sequence>
<protein>
    <recommendedName>
        <fullName evidence="1">Reverse transcriptase Ty1/copia-type domain-containing protein</fullName>
    </recommendedName>
</protein>
<evidence type="ECO:0000259" key="1">
    <source>
        <dbReference type="Pfam" id="PF07727"/>
    </source>
</evidence>
<accession>A0A9W9PTQ2</accession>
<evidence type="ECO:0000313" key="2">
    <source>
        <dbReference type="EMBL" id="KAJ5307179.1"/>
    </source>
</evidence>
<dbReference type="Pfam" id="PF07727">
    <property type="entry name" value="RVT_2"/>
    <property type="match status" value="1"/>
</dbReference>
<organism evidence="2 3">
    <name type="scientific">Penicillium atrosanguineum</name>
    <dbReference type="NCBI Taxonomy" id="1132637"/>
    <lineage>
        <taxon>Eukaryota</taxon>
        <taxon>Fungi</taxon>
        <taxon>Dikarya</taxon>
        <taxon>Ascomycota</taxon>
        <taxon>Pezizomycotina</taxon>
        <taxon>Eurotiomycetes</taxon>
        <taxon>Eurotiomycetidae</taxon>
        <taxon>Eurotiales</taxon>
        <taxon>Aspergillaceae</taxon>
        <taxon>Penicillium</taxon>
    </lineage>
</organism>
<feature type="domain" description="Reverse transcriptase Ty1/copia-type" evidence="1">
    <location>
        <begin position="30"/>
        <end position="130"/>
    </location>
</feature>
<evidence type="ECO:0000313" key="3">
    <source>
        <dbReference type="Proteomes" id="UP001147746"/>
    </source>
</evidence>
<comment type="caution">
    <text evidence="2">The sequence shown here is derived from an EMBL/GenBank/DDBJ whole genome shotgun (WGS) entry which is preliminary data.</text>
</comment>
<gene>
    <name evidence="2" type="ORF">N7476_007835</name>
</gene>
<dbReference type="EMBL" id="JAPZBO010000008">
    <property type="protein sequence ID" value="KAJ5307179.1"/>
    <property type="molecule type" value="Genomic_DNA"/>
</dbReference>
<reference evidence="2" key="1">
    <citation type="submission" date="2022-12" db="EMBL/GenBank/DDBJ databases">
        <authorList>
            <person name="Petersen C."/>
        </authorList>
    </citation>
    <scope>NUCLEOTIDE SEQUENCE</scope>
    <source>
        <strain evidence="2">IBT 21472</strain>
    </source>
</reference>
<reference evidence="2" key="2">
    <citation type="journal article" date="2023" name="IMA Fungus">
        <title>Comparative genomic study of the Penicillium genus elucidates a diverse pangenome and 15 lateral gene transfer events.</title>
        <authorList>
            <person name="Petersen C."/>
            <person name="Sorensen T."/>
            <person name="Nielsen M.R."/>
            <person name="Sondergaard T.E."/>
            <person name="Sorensen J.L."/>
            <person name="Fitzpatrick D.A."/>
            <person name="Frisvad J.C."/>
            <person name="Nielsen K.L."/>
        </authorList>
    </citation>
    <scope>NUCLEOTIDE SEQUENCE</scope>
    <source>
        <strain evidence="2">IBT 21472</strain>
    </source>
</reference>
<keyword evidence="3" id="KW-1185">Reference proteome</keyword>
<dbReference type="InterPro" id="IPR013103">
    <property type="entry name" value="RVT_2"/>
</dbReference>